<dbReference type="Pfam" id="PF00849">
    <property type="entry name" value="PseudoU_synth_2"/>
    <property type="match status" value="1"/>
</dbReference>
<organism evidence="11 12">
    <name type="scientific">Leeia aquatica</name>
    <dbReference type="NCBI Taxonomy" id="2725557"/>
    <lineage>
        <taxon>Bacteria</taxon>
        <taxon>Pseudomonadati</taxon>
        <taxon>Pseudomonadota</taxon>
        <taxon>Betaproteobacteria</taxon>
        <taxon>Neisseriales</taxon>
        <taxon>Leeiaceae</taxon>
        <taxon>Leeia</taxon>
    </lineage>
</organism>
<evidence type="ECO:0000256" key="7">
    <source>
        <dbReference type="ARBA" id="ARBA00041803"/>
    </source>
</evidence>
<dbReference type="Proteomes" id="UP000587991">
    <property type="component" value="Unassembled WGS sequence"/>
</dbReference>
<sequence>MCDLETLDILYQDDALIAVHKPAGLLVHRSELDRHETRFAVQILRDQVGHHVYPVHRLDKGTSGLLLFARSAEACKLAAIAFEHRQVKKGYLAVVRGWPTETGEIDHPLTRHADAAADALPQPAQTRFHTLQRIELPWQIDRYPVSRYALLTLEPLTGRQHQLRRHLKHVSHPIIGDATYGKGQHNRRFAEHTGVHRLLLASTRLALPHPLTGQWLELHCPLEANFRQVLDTLGWPEPAAPPLSDQRG</sequence>
<accession>A0A847S4E8</accession>
<evidence type="ECO:0000256" key="3">
    <source>
        <dbReference type="ARBA" id="ARBA00036607"/>
    </source>
</evidence>
<keyword evidence="1" id="KW-0819">tRNA processing</keyword>
<dbReference type="InterPro" id="IPR006145">
    <property type="entry name" value="PsdUridine_synth_RsuA/RluA"/>
</dbReference>
<evidence type="ECO:0000256" key="5">
    <source>
        <dbReference type="ARBA" id="ARBA00038943"/>
    </source>
</evidence>
<dbReference type="InterPro" id="IPR050188">
    <property type="entry name" value="RluA_PseudoU_synthase"/>
</dbReference>
<comment type="caution">
    <text evidence="11">The sequence shown here is derived from an EMBL/GenBank/DDBJ whole genome shotgun (WGS) entry which is preliminary data.</text>
</comment>
<evidence type="ECO:0000259" key="10">
    <source>
        <dbReference type="Pfam" id="PF00849"/>
    </source>
</evidence>
<dbReference type="InterPro" id="IPR020103">
    <property type="entry name" value="PsdUridine_synth_cat_dom_sf"/>
</dbReference>
<evidence type="ECO:0000256" key="4">
    <source>
        <dbReference type="ARBA" id="ARBA00037670"/>
    </source>
</evidence>
<dbReference type="PROSITE" id="PS01129">
    <property type="entry name" value="PSI_RLU"/>
    <property type="match status" value="1"/>
</dbReference>
<dbReference type="SUPFAM" id="SSF55120">
    <property type="entry name" value="Pseudouridine synthase"/>
    <property type="match status" value="1"/>
</dbReference>
<dbReference type="GO" id="GO:0160149">
    <property type="term" value="F:tRNA pseudouridine(65) synthase activity"/>
    <property type="evidence" value="ECO:0007669"/>
    <property type="project" value="UniProtKB-EC"/>
</dbReference>
<evidence type="ECO:0000256" key="8">
    <source>
        <dbReference type="ARBA" id="ARBA00041975"/>
    </source>
</evidence>
<dbReference type="EMBL" id="JABAIM010000001">
    <property type="protein sequence ID" value="NLR74017.1"/>
    <property type="molecule type" value="Genomic_DNA"/>
</dbReference>
<dbReference type="GO" id="GO:0008033">
    <property type="term" value="P:tRNA processing"/>
    <property type="evidence" value="ECO:0007669"/>
    <property type="project" value="UniProtKB-KW"/>
</dbReference>
<evidence type="ECO:0000313" key="11">
    <source>
        <dbReference type="EMBL" id="NLR74017.1"/>
    </source>
</evidence>
<evidence type="ECO:0000256" key="6">
    <source>
        <dbReference type="ARBA" id="ARBA00040675"/>
    </source>
</evidence>
<comment type="function">
    <text evidence="4">Responsible for synthesis of pseudouridine from uracil-65 in transfer RNAs.</text>
</comment>
<keyword evidence="12" id="KW-1185">Reference proteome</keyword>
<protein>
    <recommendedName>
        <fullName evidence="6">tRNA pseudouridine synthase C</fullName>
        <ecNumber evidence="5">5.4.99.26</ecNumber>
    </recommendedName>
    <alternativeName>
        <fullName evidence="8">tRNA pseudouridine(65) synthase</fullName>
    </alternativeName>
    <alternativeName>
        <fullName evidence="9">tRNA pseudouridylate synthase C</fullName>
    </alternativeName>
    <alternativeName>
        <fullName evidence="7">tRNA-uridine isomerase C</fullName>
    </alternativeName>
</protein>
<dbReference type="GO" id="GO:0000455">
    <property type="term" value="P:enzyme-directed rRNA pseudouridine synthesis"/>
    <property type="evidence" value="ECO:0007669"/>
    <property type="project" value="TreeGrafter"/>
</dbReference>
<dbReference type="GO" id="GO:0003723">
    <property type="term" value="F:RNA binding"/>
    <property type="evidence" value="ECO:0007669"/>
    <property type="project" value="InterPro"/>
</dbReference>
<dbReference type="InterPro" id="IPR006224">
    <property type="entry name" value="PsdUridine_synth_RluA-like_CS"/>
</dbReference>
<feature type="domain" description="Pseudouridine synthase RsuA/RluA-like" evidence="10">
    <location>
        <begin position="16"/>
        <end position="169"/>
    </location>
</feature>
<dbReference type="AlphaFoldDB" id="A0A847S4E8"/>
<comment type="catalytic activity">
    <reaction evidence="3">
        <text>uridine(65) in tRNA = pseudouridine(65) in tRNA</text>
        <dbReference type="Rhea" id="RHEA:42536"/>
        <dbReference type="Rhea" id="RHEA-COMP:10103"/>
        <dbReference type="Rhea" id="RHEA-COMP:10104"/>
        <dbReference type="ChEBI" id="CHEBI:65314"/>
        <dbReference type="ChEBI" id="CHEBI:65315"/>
        <dbReference type="EC" id="5.4.99.26"/>
    </reaction>
</comment>
<evidence type="ECO:0000256" key="9">
    <source>
        <dbReference type="ARBA" id="ARBA00043049"/>
    </source>
</evidence>
<dbReference type="Gene3D" id="3.30.2350.10">
    <property type="entry name" value="Pseudouridine synthase"/>
    <property type="match status" value="1"/>
</dbReference>
<name>A0A847S4E8_9NEIS</name>
<keyword evidence="2" id="KW-0413">Isomerase</keyword>
<dbReference type="RefSeq" id="WP_168875662.1">
    <property type="nucleotide sequence ID" value="NZ_JABAIM010000001.1"/>
</dbReference>
<gene>
    <name evidence="11" type="ORF">HF682_02435</name>
</gene>
<proteinExistence type="predicted"/>
<evidence type="ECO:0000256" key="1">
    <source>
        <dbReference type="ARBA" id="ARBA00022694"/>
    </source>
</evidence>
<reference evidence="11 12" key="1">
    <citation type="submission" date="2020-04" db="EMBL/GenBank/DDBJ databases">
        <title>Draft genome of Leeia sp. IMCC25680.</title>
        <authorList>
            <person name="Song J."/>
            <person name="Cho J.-C."/>
        </authorList>
    </citation>
    <scope>NUCLEOTIDE SEQUENCE [LARGE SCALE GENOMIC DNA]</scope>
    <source>
        <strain evidence="11 12">IMCC25680</strain>
    </source>
</reference>
<evidence type="ECO:0000313" key="12">
    <source>
        <dbReference type="Proteomes" id="UP000587991"/>
    </source>
</evidence>
<dbReference type="PANTHER" id="PTHR21600">
    <property type="entry name" value="MITOCHONDRIAL RNA PSEUDOURIDINE SYNTHASE"/>
    <property type="match status" value="1"/>
</dbReference>
<dbReference type="EC" id="5.4.99.26" evidence="5"/>
<dbReference type="PANTHER" id="PTHR21600:SF56">
    <property type="entry name" value="TRNA PSEUDOURIDINE SYNTHASE C"/>
    <property type="match status" value="1"/>
</dbReference>
<evidence type="ECO:0000256" key="2">
    <source>
        <dbReference type="ARBA" id="ARBA00023235"/>
    </source>
</evidence>